<comment type="caution">
    <text evidence="1">The sequence shown here is derived from an EMBL/GenBank/DDBJ whole genome shotgun (WGS) entry which is preliminary data.</text>
</comment>
<sequence>SREEEMGDRVWQVQKQLEELQSRCENTAEMTPEDLKAQLAEKTTLLSEARLKEQEFVERVSVRPAVGQPKSSVFPETCGLWQKQSVLSCCIDLMAQHICLHLV</sequence>
<reference evidence="1 2" key="1">
    <citation type="submission" date="2021-06" db="EMBL/GenBank/DDBJ databases">
        <authorList>
            <person name="Palmer J.M."/>
        </authorList>
    </citation>
    <scope>NUCLEOTIDE SEQUENCE [LARGE SCALE GENOMIC DNA]</scope>
    <source>
        <strain evidence="1 2">XR_2019</strain>
        <tissue evidence="1">Muscle</tissue>
    </source>
</reference>
<gene>
    <name evidence="1" type="ORF">XENORESO_003026</name>
</gene>
<proteinExistence type="predicted"/>
<dbReference type="EMBL" id="JAHRIM010051561">
    <property type="protein sequence ID" value="MEQ2269326.1"/>
    <property type="molecule type" value="Genomic_DNA"/>
</dbReference>
<organism evidence="1 2">
    <name type="scientific">Xenotaenia resolanae</name>
    <dbReference type="NCBI Taxonomy" id="208358"/>
    <lineage>
        <taxon>Eukaryota</taxon>
        <taxon>Metazoa</taxon>
        <taxon>Chordata</taxon>
        <taxon>Craniata</taxon>
        <taxon>Vertebrata</taxon>
        <taxon>Euteleostomi</taxon>
        <taxon>Actinopterygii</taxon>
        <taxon>Neopterygii</taxon>
        <taxon>Teleostei</taxon>
        <taxon>Neoteleostei</taxon>
        <taxon>Acanthomorphata</taxon>
        <taxon>Ovalentaria</taxon>
        <taxon>Atherinomorphae</taxon>
        <taxon>Cyprinodontiformes</taxon>
        <taxon>Goodeidae</taxon>
        <taxon>Xenotaenia</taxon>
    </lineage>
</organism>
<accession>A0ABV0WIU7</accession>
<name>A0ABV0WIU7_9TELE</name>
<evidence type="ECO:0000313" key="2">
    <source>
        <dbReference type="Proteomes" id="UP001444071"/>
    </source>
</evidence>
<dbReference type="Proteomes" id="UP001444071">
    <property type="component" value="Unassembled WGS sequence"/>
</dbReference>
<protein>
    <submittedName>
        <fullName evidence="1">Uncharacterized protein</fullName>
    </submittedName>
</protein>
<keyword evidence="2" id="KW-1185">Reference proteome</keyword>
<feature type="non-terminal residue" evidence="1">
    <location>
        <position position="1"/>
    </location>
</feature>
<evidence type="ECO:0000313" key="1">
    <source>
        <dbReference type="EMBL" id="MEQ2269326.1"/>
    </source>
</evidence>